<evidence type="ECO:0000256" key="3">
    <source>
        <dbReference type="HAMAP-Rule" id="MF_00023"/>
    </source>
</evidence>
<protein>
    <recommendedName>
        <fullName evidence="3">SsrA-binding protein</fullName>
    </recommendedName>
    <alternativeName>
        <fullName evidence="3">Small protein B</fullName>
    </alternativeName>
</protein>
<reference evidence="5 6" key="1">
    <citation type="submission" date="2024-03" db="EMBL/GenBank/DDBJ databases">
        <title>Community enrichment and isolation of bacterial strains for fucoidan degradation.</title>
        <authorList>
            <person name="Sichert A."/>
        </authorList>
    </citation>
    <scope>NUCLEOTIDE SEQUENCE [LARGE SCALE GENOMIC DNA]</scope>
    <source>
        <strain evidence="5 6">AS62</strain>
    </source>
</reference>
<sequence>MGNSKKKKTSGKFIAENRRARFDFAIDETFEAGIMLHGTEVKSLRNGEANIAESYASYENGEMWLINAHVPEYLEANKFNHEPRRRRKLLLHQKEIVKLANGVDRQGMTIVPLKLYFNDRGRAKLEIALAKGKNVADKRETAKKRDWNREKSRILKENN</sequence>
<feature type="region of interest" description="Disordered" evidence="4">
    <location>
        <begin position="138"/>
        <end position="159"/>
    </location>
</feature>
<proteinExistence type="inferred from homology"/>
<dbReference type="NCBIfam" id="NF003843">
    <property type="entry name" value="PRK05422.1"/>
    <property type="match status" value="1"/>
</dbReference>
<comment type="similarity">
    <text evidence="3">Belongs to the SmpB family.</text>
</comment>
<keyword evidence="2 3" id="KW-0694">RNA-binding</keyword>
<dbReference type="Pfam" id="PF01668">
    <property type="entry name" value="SmpB"/>
    <property type="match status" value="1"/>
</dbReference>
<dbReference type="PROSITE" id="PS01317">
    <property type="entry name" value="SSRP"/>
    <property type="match status" value="1"/>
</dbReference>
<dbReference type="NCBIfam" id="TIGR00086">
    <property type="entry name" value="smpB"/>
    <property type="match status" value="1"/>
</dbReference>
<dbReference type="InterPro" id="IPR023620">
    <property type="entry name" value="SmpB"/>
</dbReference>
<accession>A0ABU9T3R2</accession>
<keyword evidence="1 3" id="KW-0963">Cytoplasm</keyword>
<evidence type="ECO:0000256" key="2">
    <source>
        <dbReference type="ARBA" id="ARBA00022884"/>
    </source>
</evidence>
<dbReference type="CDD" id="cd09294">
    <property type="entry name" value="SmpB"/>
    <property type="match status" value="1"/>
</dbReference>
<dbReference type="Proteomes" id="UP001477870">
    <property type="component" value="Unassembled WGS sequence"/>
</dbReference>
<dbReference type="InterPro" id="IPR000037">
    <property type="entry name" value="SsrA-bd_prot"/>
</dbReference>
<dbReference type="SUPFAM" id="SSF74982">
    <property type="entry name" value="Small protein B (SmpB)"/>
    <property type="match status" value="1"/>
</dbReference>
<dbReference type="Gene3D" id="2.40.280.10">
    <property type="match status" value="1"/>
</dbReference>
<comment type="function">
    <text evidence="3">Required for rescue of stalled ribosomes mediated by trans-translation. Binds to transfer-messenger RNA (tmRNA), required for stable association of tmRNA with ribosomes. tmRNA and SmpB together mimic tRNA shape, replacing the anticodon stem-loop with SmpB. tmRNA is encoded by the ssrA gene; the 2 termini fold to resemble tRNA(Ala) and it encodes a 'tag peptide', a short internal open reading frame. During trans-translation Ala-aminoacylated tmRNA acts like a tRNA, entering the A-site of stalled ribosomes, displacing the stalled mRNA. The ribosome then switches to translate the ORF on the tmRNA; the nascent peptide is terminated with the 'tag peptide' encoded by the tmRNA and targeted for degradation. The ribosome is freed to recommence translation, which seems to be the essential function of trans-translation.</text>
</comment>
<keyword evidence="6" id="KW-1185">Reference proteome</keyword>
<name>A0ABU9T3R2_9HYPH</name>
<dbReference type="RefSeq" id="WP_342846719.1">
    <property type="nucleotide sequence ID" value="NZ_JBBMQO010000002.1"/>
</dbReference>
<dbReference type="EMBL" id="JBBMQO010000002">
    <property type="protein sequence ID" value="MEM5500480.1"/>
    <property type="molecule type" value="Genomic_DNA"/>
</dbReference>
<evidence type="ECO:0000256" key="1">
    <source>
        <dbReference type="ARBA" id="ARBA00022490"/>
    </source>
</evidence>
<dbReference type="HAMAP" id="MF_00023">
    <property type="entry name" value="SmpB"/>
    <property type="match status" value="1"/>
</dbReference>
<dbReference type="PANTHER" id="PTHR30308:SF2">
    <property type="entry name" value="SSRA-BINDING PROTEIN"/>
    <property type="match status" value="1"/>
</dbReference>
<evidence type="ECO:0000313" key="6">
    <source>
        <dbReference type="Proteomes" id="UP001477870"/>
    </source>
</evidence>
<gene>
    <name evidence="3 5" type="primary">smpB</name>
    <name evidence="5" type="ORF">WNY59_02650</name>
</gene>
<comment type="caution">
    <text evidence="5">The sequence shown here is derived from an EMBL/GenBank/DDBJ whole genome shotgun (WGS) entry which is preliminary data.</text>
</comment>
<organism evidence="5 6">
    <name type="scientific">Ahrensia kielensis</name>
    <dbReference type="NCBI Taxonomy" id="76980"/>
    <lineage>
        <taxon>Bacteria</taxon>
        <taxon>Pseudomonadati</taxon>
        <taxon>Pseudomonadota</taxon>
        <taxon>Alphaproteobacteria</taxon>
        <taxon>Hyphomicrobiales</taxon>
        <taxon>Ahrensiaceae</taxon>
        <taxon>Ahrensia</taxon>
    </lineage>
</organism>
<evidence type="ECO:0000313" key="5">
    <source>
        <dbReference type="EMBL" id="MEM5500480.1"/>
    </source>
</evidence>
<dbReference type="InterPro" id="IPR020081">
    <property type="entry name" value="SsrA-bd_prot_CS"/>
</dbReference>
<comment type="subcellular location">
    <subcellularLocation>
        <location evidence="3">Cytoplasm</location>
    </subcellularLocation>
    <text evidence="3">The tmRNA-SmpB complex associates with stalled 70S ribosomes.</text>
</comment>
<dbReference type="PANTHER" id="PTHR30308">
    <property type="entry name" value="TMRNA-BINDING COMPONENT OF TRANS-TRANSLATION TAGGING COMPLEX"/>
    <property type="match status" value="1"/>
</dbReference>
<evidence type="ECO:0000256" key="4">
    <source>
        <dbReference type="SAM" id="MobiDB-lite"/>
    </source>
</evidence>